<evidence type="ECO:0000256" key="11">
    <source>
        <dbReference type="ARBA" id="ARBA00061550"/>
    </source>
</evidence>
<dbReference type="GO" id="GO:0003735">
    <property type="term" value="F:structural constituent of ribosome"/>
    <property type="evidence" value="ECO:0007669"/>
    <property type="project" value="InterPro"/>
</dbReference>
<keyword evidence="2" id="KW-1017">Isopeptide bond</keyword>
<dbReference type="Gene3D" id="3.40.50.790">
    <property type="match status" value="1"/>
</dbReference>
<dbReference type="InterPro" id="IPR016095">
    <property type="entry name" value="Ribosomal_uL1_3-a/b-sand"/>
</dbReference>
<evidence type="ECO:0000256" key="10">
    <source>
        <dbReference type="ARBA" id="ARBA00054167"/>
    </source>
</evidence>
<evidence type="ECO:0000256" key="8">
    <source>
        <dbReference type="ARBA" id="ARBA00023242"/>
    </source>
</evidence>
<sequence>MEFKKEKVAEAVDALRKHLEVEASKKKSSLFDLDESINLVVALKKVPQQGRTKPFRLPLPNPIHTEDKEVCLFVKDPQRQYKDLLKEKNVDFIKKVVGVQKLREKYKAYEQKRALCSDFDFFLADDRVLPLLPRLIGKTFYDKKKYPIAVDMKKKDLAKELTRALEATYFHINNGNCSVVKAGRTVQTVEEVVANIDAIVSNLKRVVPEGWDNVQSLHIKTPESVSLPIYLSKPSSSS</sequence>
<dbReference type="Gene3D" id="3.30.190.20">
    <property type="match status" value="1"/>
</dbReference>
<keyword evidence="5" id="KW-0689">Ribosomal protein</keyword>
<evidence type="ECO:0000256" key="7">
    <source>
        <dbReference type="ARBA" id="ARBA00023054"/>
    </source>
</evidence>
<evidence type="ECO:0000256" key="12">
    <source>
        <dbReference type="ARBA" id="ARBA00070787"/>
    </source>
</evidence>
<dbReference type="SUPFAM" id="SSF56808">
    <property type="entry name" value="Ribosomal protein L1"/>
    <property type="match status" value="1"/>
</dbReference>
<keyword evidence="9" id="KW-0687">Ribonucleoprotein</keyword>
<evidence type="ECO:0000256" key="3">
    <source>
        <dbReference type="ARBA" id="ARBA00022553"/>
    </source>
</evidence>
<keyword evidence="3" id="KW-0597">Phosphoprotein</keyword>
<dbReference type="InterPro" id="IPR002143">
    <property type="entry name" value="Ribosomal_uL1"/>
</dbReference>
<comment type="function">
    <text evidence="10">Regulates cellular senescence through inhibition of PTEN translation. Acts as a pro-apoptotic regulator in response to DNA damage.</text>
</comment>
<proteinExistence type="inferred from homology"/>
<keyword evidence="6" id="KW-0007">Acetylation</keyword>
<dbReference type="PANTHER" id="PTHR23105">
    <property type="entry name" value="RIBOSOMAL PROTEIN L7AE FAMILY MEMBER"/>
    <property type="match status" value="1"/>
</dbReference>
<evidence type="ECO:0000256" key="2">
    <source>
        <dbReference type="ARBA" id="ARBA00022499"/>
    </source>
</evidence>
<keyword evidence="8" id="KW-0539">Nucleus</keyword>
<protein>
    <recommendedName>
        <fullName evidence="12">Ribosomal L1 domain-containing protein 1</fullName>
    </recommendedName>
</protein>
<evidence type="ECO:0000313" key="13">
    <source>
        <dbReference type="EMBL" id="CAE0263607.1"/>
    </source>
</evidence>
<name>A0A7S3GEC6_9EUKA</name>
<dbReference type="Pfam" id="PF00687">
    <property type="entry name" value="Ribosomal_L1"/>
    <property type="match status" value="1"/>
</dbReference>
<dbReference type="PIRSF" id="PIRSF002155">
    <property type="entry name" value="Ribosomal_L1"/>
    <property type="match status" value="1"/>
</dbReference>
<keyword evidence="7" id="KW-0175">Coiled coil</keyword>
<dbReference type="InterPro" id="IPR028364">
    <property type="entry name" value="Ribosomal_uL1/biogenesis"/>
</dbReference>
<evidence type="ECO:0000256" key="5">
    <source>
        <dbReference type="ARBA" id="ARBA00022980"/>
    </source>
</evidence>
<dbReference type="InterPro" id="IPR023674">
    <property type="entry name" value="Ribosomal_uL1-like"/>
</dbReference>
<dbReference type="AlphaFoldDB" id="A0A7S3GEC6"/>
<dbReference type="GO" id="GO:0015934">
    <property type="term" value="C:large ribosomal subunit"/>
    <property type="evidence" value="ECO:0007669"/>
    <property type="project" value="InterPro"/>
</dbReference>
<comment type="similarity">
    <text evidence="11">Belongs to the universal ribosomal protein uL1 family. Highly divergent.</text>
</comment>
<reference evidence="13" key="1">
    <citation type="submission" date="2021-01" db="EMBL/GenBank/DDBJ databases">
        <authorList>
            <person name="Corre E."/>
            <person name="Pelletier E."/>
            <person name="Niang G."/>
            <person name="Scheremetjew M."/>
            <person name="Finn R."/>
            <person name="Kale V."/>
            <person name="Holt S."/>
            <person name="Cochrane G."/>
            <person name="Meng A."/>
            <person name="Brown T."/>
            <person name="Cohen L."/>
        </authorList>
    </citation>
    <scope>NUCLEOTIDE SEQUENCE</scope>
    <source>
        <strain evidence="13">NIES-2562</strain>
    </source>
</reference>
<dbReference type="EMBL" id="HBIB01039763">
    <property type="protein sequence ID" value="CAE0263607.1"/>
    <property type="molecule type" value="Transcribed_RNA"/>
</dbReference>
<organism evidence="13">
    <name type="scientific">Palpitomonas bilix</name>
    <dbReference type="NCBI Taxonomy" id="652834"/>
    <lineage>
        <taxon>Eukaryota</taxon>
        <taxon>Eukaryota incertae sedis</taxon>
    </lineage>
</organism>
<dbReference type="GO" id="GO:0003723">
    <property type="term" value="F:RNA binding"/>
    <property type="evidence" value="ECO:0007669"/>
    <property type="project" value="InterPro"/>
</dbReference>
<dbReference type="InterPro" id="IPR050257">
    <property type="entry name" value="eL8/uL1-like"/>
</dbReference>
<evidence type="ECO:0000256" key="9">
    <source>
        <dbReference type="ARBA" id="ARBA00023274"/>
    </source>
</evidence>
<dbReference type="GO" id="GO:0005730">
    <property type="term" value="C:nucleolus"/>
    <property type="evidence" value="ECO:0007669"/>
    <property type="project" value="UniProtKB-SubCell"/>
</dbReference>
<comment type="subcellular location">
    <subcellularLocation>
        <location evidence="1">Nucleus</location>
        <location evidence="1">Nucleolus</location>
    </subcellularLocation>
</comment>
<dbReference type="CDD" id="cd00403">
    <property type="entry name" value="Ribosomal_L1"/>
    <property type="match status" value="1"/>
</dbReference>
<evidence type="ECO:0000256" key="1">
    <source>
        <dbReference type="ARBA" id="ARBA00004604"/>
    </source>
</evidence>
<dbReference type="GO" id="GO:0006412">
    <property type="term" value="P:translation"/>
    <property type="evidence" value="ECO:0007669"/>
    <property type="project" value="InterPro"/>
</dbReference>
<dbReference type="FunFam" id="3.40.50.790:FF:000004">
    <property type="entry name" value="Ribosomal L1 domain-containing 1-like 1"/>
    <property type="match status" value="1"/>
</dbReference>
<evidence type="ECO:0000256" key="6">
    <source>
        <dbReference type="ARBA" id="ARBA00022990"/>
    </source>
</evidence>
<accession>A0A7S3GEC6</accession>
<keyword evidence="4" id="KW-0832">Ubl conjugation</keyword>
<evidence type="ECO:0000256" key="4">
    <source>
        <dbReference type="ARBA" id="ARBA00022843"/>
    </source>
</evidence>
<gene>
    <name evidence="13" type="ORF">PBIL07802_LOCUS25908</name>
</gene>